<evidence type="ECO:0000313" key="1">
    <source>
        <dbReference type="EMBL" id="MDQ1121922.1"/>
    </source>
</evidence>
<reference evidence="1 2" key="1">
    <citation type="submission" date="2023-07" db="EMBL/GenBank/DDBJ databases">
        <title>Functional and genomic diversity of the sorghum phyllosphere microbiome.</title>
        <authorList>
            <person name="Shade A."/>
        </authorList>
    </citation>
    <scope>NUCLEOTIDE SEQUENCE [LARGE SCALE GENOMIC DNA]</scope>
    <source>
        <strain evidence="1 2">SORGH_AS_1207</strain>
    </source>
</reference>
<dbReference type="EMBL" id="JAUTBF010000001">
    <property type="protein sequence ID" value="MDQ1121922.1"/>
    <property type="molecule type" value="Genomic_DNA"/>
</dbReference>
<accession>A0ABU0TSM4</accession>
<dbReference type="Proteomes" id="UP001226691">
    <property type="component" value="Unassembled WGS sequence"/>
</dbReference>
<keyword evidence="2" id="KW-1185">Reference proteome</keyword>
<comment type="caution">
    <text evidence="1">The sequence shown here is derived from an EMBL/GenBank/DDBJ whole genome shotgun (WGS) entry which is preliminary data.</text>
</comment>
<organism evidence="1 2">
    <name type="scientific">Microbacterium trichothecenolyticum</name>
    <name type="common">Aureobacterium trichothecenolyticum</name>
    <dbReference type="NCBI Taxonomy" id="69370"/>
    <lineage>
        <taxon>Bacteria</taxon>
        <taxon>Bacillati</taxon>
        <taxon>Actinomycetota</taxon>
        <taxon>Actinomycetes</taxon>
        <taxon>Micrococcales</taxon>
        <taxon>Microbacteriaceae</taxon>
        <taxon>Microbacterium</taxon>
    </lineage>
</organism>
<proteinExistence type="predicted"/>
<sequence>MPHAPVACASVQRRSCPEIVFGRRATISAQAGSFASFAGCIATVVLQAASPGRRATVAINARIREERGTRPG</sequence>
<protein>
    <submittedName>
        <fullName evidence="1">Uncharacterized protein</fullName>
    </submittedName>
</protein>
<evidence type="ECO:0000313" key="2">
    <source>
        <dbReference type="Proteomes" id="UP001226691"/>
    </source>
</evidence>
<name>A0ABU0TSM4_MICTR</name>
<gene>
    <name evidence="1" type="ORF">QE412_000495</name>
</gene>